<gene>
    <name evidence="2" type="ORF">TrST_g13150</name>
</gene>
<comment type="caution">
    <text evidence="2">The sequence shown here is derived from an EMBL/GenBank/DDBJ whole genome shotgun (WGS) entry which is preliminary data.</text>
</comment>
<evidence type="ECO:0000256" key="1">
    <source>
        <dbReference type="SAM" id="Phobius"/>
    </source>
</evidence>
<dbReference type="AlphaFoldDB" id="A0A9W7BYU5"/>
<feature type="transmembrane region" description="Helical" evidence="1">
    <location>
        <begin position="337"/>
        <end position="356"/>
    </location>
</feature>
<keyword evidence="1" id="KW-1133">Transmembrane helix</keyword>
<evidence type="ECO:0000313" key="3">
    <source>
        <dbReference type="Proteomes" id="UP001165085"/>
    </source>
</evidence>
<proteinExistence type="predicted"/>
<sequence length="428" mass="46679">MSERSPTIEERFLAISAQFEAQTSAMDKLTRSLEQAMPKIEDQGQTIKAQGQTIEDQGQTVGEQGVKIEEQGQTIEAQGQMIGEQGEKIELLEGKVEVLEETSSSSSSVTAARPSEAVQTGKLVRRWRIVLGLGALVPHGFALGSLINGDRRLVAASKMFEMFGVVCSIAAAGGNPRNFGSRNEKLFIGLCSLLPAAYNAIVAYASGSSSPLFWACAFALIIPPCYLGAAKLYSNLSDRKLGAAITALFKSLPGILIPMLYISTESLRCIMDSTPDAKIDEQGFIERCGNPSHPTYWVSAFLGVSWYLTYLVPPMLPSDRTLTWDDVMKLNMGRIEGLQFILFSTFSIEALVLYALTDEEGTKLSEFLRALIAVMNFNYFMLALVVLYEHVIKPAICRPTTRPHASASVTSQDAFHLPQASDSPINVL</sequence>
<feature type="transmembrane region" description="Helical" evidence="1">
    <location>
        <begin position="186"/>
        <end position="206"/>
    </location>
</feature>
<keyword evidence="3" id="KW-1185">Reference proteome</keyword>
<accession>A0A9W7BYU5</accession>
<keyword evidence="1" id="KW-0472">Membrane</keyword>
<name>A0A9W7BYU5_9STRA</name>
<feature type="transmembrane region" description="Helical" evidence="1">
    <location>
        <begin position="212"/>
        <end position="229"/>
    </location>
</feature>
<protein>
    <submittedName>
        <fullName evidence="2">Uncharacterized protein</fullName>
    </submittedName>
</protein>
<organism evidence="2 3">
    <name type="scientific">Triparma strigata</name>
    <dbReference type="NCBI Taxonomy" id="1606541"/>
    <lineage>
        <taxon>Eukaryota</taxon>
        <taxon>Sar</taxon>
        <taxon>Stramenopiles</taxon>
        <taxon>Ochrophyta</taxon>
        <taxon>Bolidophyceae</taxon>
        <taxon>Parmales</taxon>
        <taxon>Triparmaceae</taxon>
        <taxon>Triparma</taxon>
    </lineage>
</organism>
<feature type="transmembrane region" description="Helical" evidence="1">
    <location>
        <begin position="129"/>
        <end position="147"/>
    </location>
</feature>
<evidence type="ECO:0000313" key="2">
    <source>
        <dbReference type="EMBL" id="GMH98871.1"/>
    </source>
</evidence>
<dbReference type="OrthoDB" id="210967at2759"/>
<dbReference type="EMBL" id="BRXY01000535">
    <property type="protein sequence ID" value="GMH98871.1"/>
    <property type="molecule type" value="Genomic_DNA"/>
</dbReference>
<keyword evidence="1" id="KW-0812">Transmembrane</keyword>
<feature type="transmembrane region" description="Helical" evidence="1">
    <location>
        <begin position="368"/>
        <end position="388"/>
    </location>
</feature>
<dbReference type="Proteomes" id="UP001165085">
    <property type="component" value="Unassembled WGS sequence"/>
</dbReference>
<reference evidence="3" key="1">
    <citation type="journal article" date="2023" name="Commun. Biol.">
        <title>Genome analysis of Parmales, the sister group of diatoms, reveals the evolutionary specialization of diatoms from phago-mixotrophs to photoautotrophs.</title>
        <authorList>
            <person name="Ban H."/>
            <person name="Sato S."/>
            <person name="Yoshikawa S."/>
            <person name="Yamada K."/>
            <person name="Nakamura Y."/>
            <person name="Ichinomiya M."/>
            <person name="Sato N."/>
            <person name="Blanc-Mathieu R."/>
            <person name="Endo H."/>
            <person name="Kuwata A."/>
            <person name="Ogata H."/>
        </authorList>
    </citation>
    <scope>NUCLEOTIDE SEQUENCE [LARGE SCALE GENOMIC DNA]</scope>
    <source>
        <strain evidence="3">NIES 3701</strain>
    </source>
</reference>
<feature type="transmembrane region" description="Helical" evidence="1">
    <location>
        <begin position="296"/>
        <end position="316"/>
    </location>
</feature>
<feature type="transmembrane region" description="Helical" evidence="1">
    <location>
        <begin position="241"/>
        <end position="262"/>
    </location>
</feature>